<dbReference type="Proteomes" id="UP000061432">
    <property type="component" value="Chromosome"/>
</dbReference>
<dbReference type="AlphaFoldDB" id="A0A0C6FAF8"/>
<evidence type="ECO:0000256" key="1">
    <source>
        <dbReference type="SAM" id="MobiDB-lite"/>
    </source>
</evidence>
<evidence type="ECO:0000313" key="3">
    <source>
        <dbReference type="Proteomes" id="UP000061432"/>
    </source>
</evidence>
<evidence type="ECO:0000313" key="2">
    <source>
        <dbReference type="EMBL" id="BAQ45413.1"/>
    </source>
</evidence>
<proteinExistence type="predicted"/>
<protein>
    <submittedName>
        <fullName evidence="2">Uncharacterized protein</fullName>
    </submittedName>
</protein>
<name>A0A0C6FAF8_9HYPH</name>
<dbReference type="EMBL" id="AP014704">
    <property type="protein sequence ID" value="BAQ45413.1"/>
    <property type="molecule type" value="Genomic_DNA"/>
</dbReference>
<dbReference type="KEGG" id="maqu:Maq22A_c10695"/>
<reference evidence="3" key="2">
    <citation type="submission" date="2015-01" db="EMBL/GenBank/DDBJ databases">
        <title>Complete genome sequence of Methylobacterium aquaticum strain 22A.</title>
        <authorList>
            <person name="Tani A."/>
            <person name="Ogura Y."/>
            <person name="Hayashi T."/>
        </authorList>
    </citation>
    <scope>NUCLEOTIDE SEQUENCE [LARGE SCALE GENOMIC DNA]</scope>
    <source>
        <strain evidence="3">MA-22A</strain>
    </source>
</reference>
<sequence length="77" mass="8068">MGERLGGIGERIDRVPGIRDESGDDLAEGQAGFDEDDTHRAPQGGSGRAGARPLDGNLRPACIKGDKDELIADLPGR</sequence>
<dbReference type="STRING" id="270351.Maq22A_c10695"/>
<reference evidence="2 3" key="1">
    <citation type="journal article" date="2015" name="Genome Announc.">
        <title>Complete Genome Sequence of Methylobacterium aquaticum Strain 22A, Isolated from Racomitrium japonicum Moss.</title>
        <authorList>
            <person name="Tani A."/>
            <person name="Ogura Y."/>
            <person name="Hayashi T."/>
            <person name="Kimbara K."/>
        </authorList>
    </citation>
    <scope>NUCLEOTIDE SEQUENCE [LARGE SCALE GENOMIC DNA]</scope>
    <source>
        <strain evidence="2 3">MA-22A</strain>
    </source>
</reference>
<accession>A0A0C6FAF8</accession>
<feature type="compositionally biased region" description="Basic and acidic residues" evidence="1">
    <location>
        <begin position="64"/>
        <end position="77"/>
    </location>
</feature>
<feature type="region of interest" description="Disordered" evidence="1">
    <location>
        <begin position="1"/>
        <end position="77"/>
    </location>
</feature>
<gene>
    <name evidence="2" type="ORF">Maq22A_c10695</name>
</gene>
<organism evidence="2 3">
    <name type="scientific">Methylobacterium aquaticum</name>
    <dbReference type="NCBI Taxonomy" id="270351"/>
    <lineage>
        <taxon>Bacteria</taxon>
        <taxon>Pseudomonadati</taxon>
        <taxon>Pseudomonadota</taxon>
        <taxon>Alphaproteobacteria</taxon>
        <taxon>Hyphomicrobiales</taxon>
        <taxon>Methylobacteriaceae</taxon>
        <taxon>Methylobacterium</taxon>
    </lineage>
</organism>
<feature type="compositionally biased region" description="Basic and acidic residues" evidence="1">
    <location>
        <begin position="10"/>
        <end position="21"/>
    </location>
</feature>